<dbReference type="EMBL" id="APLQ01000009">
    <property type="protein sequence ID" value="ENO16929.1"/>
    <property type="molecule type" value="Genomic_DNA"/>
</dbReference>
<dbReference type="InterPro" id="IPR038146">
    <property type="entry name" value="933W_put_Xis_sf"/>
</dbReference>
<organism evidence="1 2">
    <name type="scientific">Marinobacter nanhaiticus D15-8W</name>
    <dbReference type="NCBI Taxonomy" id="626887"/>
    <lineage>
        <taxon>Bacteria</taxon>
        <taxon>Pseudomonadati</taxon>
        <taxon>Pseudomonadota</taxon>
        <taxon>Gammaproteobacteria</taxon>
        <taxon>Pseudomonadales</taxon>
        <taxon>Marinobacteraceae</taxon>
        <taxon>Marinobacter</taxon>
    </lineage>
</organism>
<dbReference type="RefSeq" id="WP_004582936.1">
    <property type="nucleotide sequence ID" value="NZ_AP028878.1"/>
</dbReference>
<sequence length="61" mass="7491">MNQPKWVLERRLTELTGLTKDQIKIRRKLWVEGRQYRKATDGCLWYNLEEIERWVEKGWAA</sequence>
<dbReference type="InterPro" id="IPR009634">
    <property type="entry name" value="Put_exci"/>
</dbReference>
<dbReference type="STRING" id="626887.J057_01955"/>
<proteinExistence type="predicted"/>
<evidence type="ECO:0000313" key="2">
    <source>
        <dbReference type="Proteomes" id="UP000013165"/>
    </source>
</evidence>
<accession>N6W9G9</accession>
<name>N6W9G9_9GAMM</name>
<dbReference type="Pfam" id="PF06806">
    <property type="entry name" value="DUF1233"/>
    <property type="match status" value="1"/>
</dbReference>
<dbReference type="OrthoDB" id="8779418at2"/>
<comment type="caution">
    <text evidence="1">The sequence shown here is derived from an EMBL/GenBank/DDBJ whole genome shotgun (WGS) entry which is preliminary data.</text>
</comment>
<gene>
    <name evidence="1" type="ORF">J057_01955</name>
</gene>
<dbReference type="Gene3D" id="1.10.1660.60">
    <property type="entry name" value="Putative excisionased domain DUF1233"/>
    <property type="match status" value="1"/>
</dbReference>
<protein>
    <submittedName>
        <fullName evidence="1">Excisionase</fullName>
    </submittedName>
</protein>
<dbReference type="HOGENOM" id="CLU_192744_0_0_6"/>
<dbReference type="Proteomes" id="UP000013165">
    <property type="component" value="Unassembled WGS sequence"/>
</dbReference>
<dbReference type="AlphaFoldDB" id="N6W9G9"/>
<dbReference type="PATRIC" id="fig|626887.3.peg.367"/>
<evidence type="ECO:0000313" key="1">
    <source>
        <dbReference type="EMBL" id="ENO16929.1"/>
    </source>
</evidence>
<reference evidence="1 2" key="1">
    <citation type="journal article" date="2013" name="Genome Announc.">
        <title>Genome Sequence of the Polycyclic Aromatic Hydrocarbon-Degrading Bacterium Strain Marinobacter nanhaiticus D15-8WT.</title>
        <authorList>
            <person name="Cui Z."/>
            <person name="Gao W."/>
            <person name="Li Q."/>
            <person name="Xu G."/>
            <person name="Zheng L."/>
        </authorList>
    </citation>
    <scope>NUCLEOTIDE SEQUENCE [LARGE SCALE GENOMIC DNA]</scope>
    <source>
        <strain evidence="1 2">D15-8W</strain>
    </source>
</reference>
<keyword evidence="2" id="KW-1185">Reference proteome</keyword>